<evidence type="ECO:0000256" key="2">
    <source>
        <dbReference type="ARBA" id="ARBA00012528"/>
    </source>
</evidence>
<dbReference type="Pfam" id="PF00990">
    <property type="entry name" value="GGDEF"/>
    <property type="match status" value="1"/>
</dbReference>
<reference evidence="7 8" key="2">
    <citation type="journal article" date="2022" name="Mar. Drugs">
        <title>Bioassay-Guided Fractionation Leads to the Detection of Cholic Acid Generated by the Rare Thalassomonas sp.</title>
        <authorList>
            <person name="Pheiffer F."/>
            <person name="Schneider Y.K."/>
            <person name="Hansen E.H."/>
            <person name="Andersen J.H."/>
            <person name="Isaksson J."/>
            <person name="Busche T."/>
            <person name="R C."/>
            <person name="Kalinowski J."/>
            <person name="Zyl L.V."/>
            <person name="Trindade M."/>
        </authorList>
    </citation>
    <scope>NUCLEOTIDE SEQUENCE [LARGE SCALE GENOMIC DNA]</scope>
    <source>
        <strain evidence="7 8">A5K-106</strain>
    </source>
</reference>
<dbReference type="NCBIfam" id="TIGR00254">
    <property type="entry name" value="GGDEF"/>
    <property type="match status" value="1"/>
</dbReference>
<dbReference type="EMBL" id="CP059735">
    <property type="protein sequence ID" value="WDD99442.1"/>
    <property type="molecule type" value="Genomic_DNA"/>
</dbReference>
<dbReference type="InterPro" id="IPR043128">
    <property type="entry name" value="Rev_trsase/Diguanyl_cyclase"/>
</dbReference>
<evidence type="ECO:0000256" key="3">
    <source>
        <dbReference type="ARBA" id="ARBA00034247"/>
    </source>
</evidence>
<evidence type="ECO:0000256" key="1">
    <source>
        <dbReference type="ARBA" id="ARBA00001946"/>
    </source>
</evidence>
<evidence type="ECO:0000313" key="8">
    <source>
        <dbReference type="Proteomes" id="UP000032568"/>
    </source>
</evidence>
<dbReference type="GO" id="GO:0043709">
    <property type="term" value="P:cell adhesion involved in single-species biofilm formation"/>
    <property type="evidence" value="ECO:0007669"/>
    <property type="project" value="TreeGrafter"/>
</dbReference>
<dbReference type="InterPro" id="IPR000160">
    <property type="entry name" value="GGDEF_dom"/>
</dbReference>
<evidence type="ECO:0000256" key="4">
    <source>
        <dbReference type="SAM" id="Coils"/>
    </source>
</evidence>
<dbReference type="Gene3D" id="3.30.70.270">
    <property type="match status" value="1"/>
</dbReference>
<dbReference type="InterPro" id="IPR050469">
    <property type="entry name" value="Diguanylate_Cyclase"/>
</dbReference>
<proteinExistence type="predicted"/>
<name>A0AAF0C3C8_9GAMM</name>
<dbReference type="GO" id="GO:0052621">
    <property type="term" value="F:diguanylate cyclase activity"/>
    <property type="evidence" value="ECO:0007669"/>
    <property type="project" value="UniProtKB-EC"/>
</dbReference>
<feature type="transmembrane region" description="Helical" evidence="5">
    <location>
        <begin position="61"/>
        <end position="80"/>
    </location>
</feature>
<keyword evidence="4" id="KW-0175">Coiled coil</keyword>
<keyword evidence="8" id="KW-1185">Reference proteome</keyword>
<dbReference type="FunFam" id="3.30.70.270:FF:000001">
    <property type="entry name" value="Diguanylate cyclase domain protein"/>
    <property type="match status" value="1"/>
</dbReference>
<feature type="domain" description="GGDEF" evidence="6">
    <location>
        <begin position="251"/>
        <end position="384"/>
    </location>
</feature>
<dbReference type="EC" id="2.7.7.65" evidence="2"/>
<organism evidence="7 8">
    <name type="scientific">Thalassomonas actiniarum</name>
    <dbReference type="NCBI Taxonomy" id="485447"/>
    <lineage>
        <taxon>Bacteria</taxon>
        <taxon>Pseudomonadati</taxon>
        <taxon>Pseudomonadota</taxon>
        <taxon>Gammaproteobacteria</taxon>
        <taxon>Alteromonadales</taxon>
        <taxon>Colwelliaceae</taxon>
        <taxon>Thalassomonas</taxon>
    </lineage>
</organism>
<dbReference type="PROSITE" id="PS50887">
    <property type="entry name" value="GGDEF"/>
    <property type="match status" value="1"/>
</dbReference>
<dbReference type="SMART" id="SM00267">
    <property type="entry name" value="GGDEF"/>
    <property type="match status" value="1"/>
</dbReference>
<feature type="transmembrane region" description="Helical" evidence="5">
    <location>
        <begin position="37"/>
        <end position="55"/>
    </location>
</feature>
<feature type="transmembrane region" description="Helical" evidence="5">
    <location>
        <begin position="92"/>
        <end position="111"/>
    </location>
</feature>
<dbReference type="RefSeq" id="WP_053043192.1">
    <property type="nucleotide sequence ID" value="NZ_CP059735.1"/>
</dbReference>
<evidence type="ECO:0000313" key="7">
    <source>
        <dbReference type="EMBL" id="WDD99442.1"/>
    </source>
</evidence>
<protein>
    <recommendedName>
        <fullName evidence="2">diguanylate cyclase</fullName>
        <ecNumber evidence="2">2.7.7.65</ecNumber>
    </recommendedName>
</protein>
<feature type="coiled-coil region" evidence="4">
    <location>
        <begin position="193"/>
        <end position="223"/>
    </location>
</feature>
<comment type="cofactor">
    <cofactor evidence="1">
        <name>Mg(2+)</name>
        <dbReference type="ChEBI" id="CHEBI:18420"/>
    </cofactor>
</comment>
<accession>A0AAF0C3C8</accession>
<keyword evidence="5" id="KW-0812">Transmembrane</keyword>
<dbReference type="InterPro" id="IPR029787">
    <property type="entry name" value="Nucleotide_cyclase"/>
</dbReference>
<keyword evidence="5" id="KW-0472">Membrane</keyword>
<evidence type="ECO:0000256" key="5">
    <source>
        <dbReference type="SAM" id="Phobius"/>
    </source>
</evidence>
<dbReference type="Proteomes" id="UP000032568">
    <property type="component" value="Chromosome"/>
</dbReference>
<evidence type="ECO:0000259" key="6">
    <source>
        <dbReference type="PROSITE" id="PS50887"/>
    </source>
</evidence>
<dbReference type="SUPFAM" id="SSF55073">
    <property type="entry name" value="Nucleotide cyclase"/>
    <property type="match status" value="1"/>
</dbReference>
<dbReference type="PANTHER" id="PTHR45138:SF9">
    <property type="entry name" value="DIGUANYLATE CYCLASE DGCM-RELATED"/>
    <property type="match status" value="1"/>
</dbReference>
<comment type="catalytic activity">
    <reaction evidence="3">
        <text>2 GTP = 3',3'-c-di-GMP + 2 diphosphate</text>
        <dbReference type="Rhea" id="RHEA:24898"/>
        <dbReference type="ChEBI" id="CHEBI:33019"/>
        <dbReference type="ChEBI" id="CHEBI:37565"/>
        <dbReference type="ChEBI" id="CHEBI:58805"/>
        <dbReference type="EC" id="2.7.7.65"/>
    </reaction>
</comment>
<dbReference type="KEGG" id="tact:SG35_001790"/>
<dbReference type="GO" id="GO:0005886">
    <property type="term" value="C:plasma membrane"/>
    <property type="evidence" value="ECO:0007669"/>
    <property type="project" value="TreeGrafter"/>
</dbReference>
<dbReference type="PANTHER" id="PTHR45138">
    <property type="entry name" value="REGULATORY COMPONENTS OF SENSORY TRANSDUCTION SYSTEM"/>
    <property type="match status" value="1"/>
</dbReference>
<keyword evidence="5" id="KW-1133">Transmembrane helix</keyword>
<sequence>MTQKTFNRAFQEVHSHLLESPAGFIPEFQHKLLDNVIWIYLIAFIPAVIGSLTRITTTGWLPVYLLHITFPALLLTIFLLKSFVPYHWKVIVLIAIFYFISLAGMVTFGNLSSYNVFFGLSVTVCVIFFSLKASLWLIAFIILTQLSFAYSYGQTDSLMIKIISQNAQTLVWMNLTSFIAAVATSSLGIGWLYHSLKASLESLKVKNEQLEQAKAELTRLATTDPLTQLPNRRGLLKFSENAMAQYQRHHRPFCVLMLDIDHFKQVNDTLGHEAGDKVLADVARVLSLQVREYEIAARFGGEEFVLIAIDSSLLQGEKIAERVRAAVEEKNISFQSQSLSVTCSIGISTITPADTSFEQVLKRADLGVYQAKANGRNRVELYEDNSKQ</sequence>
<feature type="transmembrane region" description="Helical" evidence="5">
    <location>
        <begin position="117"/>
        <end position="150"/>
    </location>
</feature>
<dbReference type="GO" id="GO:1902201">
    <property type="term" value="P:negative regulation of bacterial-type flagellum-dependent cell motility"/>
    <property type="evidence" value="ECO:0007669"/>
    <property type="project" value="TreeGrafter"/>
</dbReference>
<gene>
    <name evidence="7" type="ORF">SG35_001790</name>
</gene>
<dbReference type="CDD" id="cd01949">
    <property type="entry name" value="GGDEF"/>
    <property type="match status" value="1"/>
</dbReference>
<feature type="transmembrane region" description="Helical" evidence="5">
    <location>
        <begin position="171"/>
        <end position="193"/>
    </location>
</feature>
<reference evidence="7 8" key="1">
    <citation type="journal article" date="2015" name="Genome Announc.">
        <title>Draft Genome Sequences of Marine Isolates of Thalassomonas viridans and Thalassomonas actiniarum.</title>
        <authorList>
            <person name="Olonade I."/>
            <person name="van Zyl L.J."/>
            <person name="Trindade M."/>
        </authorList>
    </citation>
    <scope>NUCLEOTIDE SEQUENCE [LARGE SCALE GENOMIC DNA]</scope>
    <source>
        <strain evidence="7 8">A5K-106</strain>
    </source>
</reference>
<dbReference type="AlphaFoldDB" id="A0AAF0C3C8"/>